<reference evidence="6" key="1">
    <citation type="journal article" date="2021" name="PeerJ">
        <title>Extensive microbial diversity within the chicken gut microbiome revealed by metagenomics and culture.</title>
        <authorList>
            <person name="Gilroy R."/>
            <person name="Ravi A."/>
            <person name="Getino M."/>
            <person name="Pursley I."/>
            <person name="Horton D.L."/>
            <person name="Alikhan N.F."/>
            <person name="Baker D."/>
            <person name="Gharbi K."/>
            <person name="Hall N."/>
            <person name="Watson M."/>
            <person name="Adriaenssens E.M."/>
            <person name="Foster-Nyarko E."/>
            <person name="Jarju S."/>
            <person name="Secka A."/>
            <person name="Antonio M."/>
            <person name="Oren A."/>
            <person name="Chaudhuri R.R."/>
            <person name="La Ragione R."/>
            <person name="Hildebrand F."/>
            <person name="Pallen M.J."/>
        </authorList>
    </citation>
    <scope>NUCLEOTIDE SEQUENCE</scope>
    <source>
        <strain evidence="6">CHK192-9172</strain>
    </source>
</reference>
<feature type="domain" description="HTH cro/C1-type" evidence="5">
    <location>
        <begin position="1"/>
        <end position="46"/>
    </location>
</feature>
<dbReference type="Proteomes" id="UP000824024">
    <property type="component" value="Unassembled WGS sequence"/>
</dbReference>
<dbReference type="PANTHER" id="PTHR30146">
    <property type="entry name" value="LACI-RELATED TRANSCRIPTIONAL REPRESSOR"/>
    <property type="match status" value="1"/>
</dbReference>
<proteinExistence type="predicted"/>
<dbReference type="EMBL" id="DXCH01000102">
    <property type="protein sequence ID" value="HIZ07031.1"/>
    <property type="molecule type" value="Genomic_DNA"/>
</dbReference>
<evidence type="ECO:0000256" key="2">
    <source>
        <dbReference type="ARBA" id="ARBA00023125"/>
    </source>
</evidence>
<protein>
    <submittedName>
        <fullName evidence="6">LacI family transcriptional regulator</fullName>
    </submittedName>
</protein>
<keyword evidence="2" id="KW-0238">DNA-binding</keyword>
<dbReference type="AlphaFoldDB" id="A0A9D2IFV2"/>
<evidence type="ECO:0000313" key="7">
    <source>
        <dbReference type="Proteomes" id="UP000824024"/>
    </source>
</evidence>
<evidence type="ECO:0000259" key="5">
    <source>
        <dbReference type="PROSITE" id="PS50943"/>
    </source>
</evidence>
<sequence length="337" mass="38478">MTIKEIADLLGVSPTTVSNVIHGHAGKMSEDTRKRIEEALVKYHYVHTGRGGTEETRELNMVLAVFFLGEKQHILTDPFCGRLLESIQKELWKYGFHTVCELPEKEEEIIGELNARNVAGAIILGYELDKCESLARRVMKPVVFVDSGEGDYDNIGLDDYGGAYEMTSYMIRQCHKKIMFFTEYLGLTSHSDQERLRGFRQALEDHGIRYEPEDMIYLPGDRYLRHELLRQFARNKAGKIYTAGFFSSDLLANEAISVFFSQGVLVPEHFSVGGFDDNIYARLSRPMLTTIRQDPEEKGIRAVRLLMKRIKGEPVRTGHLQLPTELIVRESIKNIGR</sequence>
<dbReference type="PROSITE" id="PS50932">
    <property type="entry name" value="HTH_LACI_2"/>
    <property type="match status" value="1"/>
</dbReference>
<dbReference type="GO" id="GO:0000976">
    <property type="term" value="F:transcription cis-regulatory region binding"/>
    <property type="evidence" value="ECO:0007669"/>
    <property type="project" value="TreeGrafter"/>
</dbReference>
<dbReference type="SUPFAM" id="SSF47413">
    <property type="entry name" value="lambda repressor-like DNA-binding domains"/>
    <property type="match status" value="1"/>
</dbReference>
<gene>
    <name evidence="6" type="ORF">IAA08_03730</name>
</gene>
<dbReference type="CDD" id="cd01392">
    <property type="entry name" value="HTH_LacI"/>
    <property type="match status" value="1"/>
</dbReference>
<dbReference type="PANTHER" id="PTHR30146:SF109">
    <property type="entry name" value="HTH-TYPE TRANSCRIPTIONAL REGULATOR GALS"/>
    <property type="match status" value="1"/>
</dbReference>
<dbReference type="CDD" id="cd06267">
    <property type="entry name" value="PBP1_LacI_sugar_binding-like"/>
    <property type="match status" value="1"/>
</dbReference>
<organism evidence="6 7">
    <name type="scientific">Candidatus Eubacterium avistercoris</name>
    <dbReference type="NCBI Taxonomy" id="2838567"/>
    <lineage>
        <taxon>Bacteria</taxon>
        <taxon>Bacillati</taxon>
        <taxon>Bacillota</taxon>
        <taxon>Clostridia</taxon>
        <taxon>Eubacteriales</taxon>
        <taxon>Eubacteriaceae</taxon>
        <taxon>Eubacterium</taxon>
    </lineage>
</organism>
<dbReference type="InterPro" id="IPR028082">
    <property type="entry name" value="Peripla_BP_I"/>
</dbReference>
<dbReference type="GO" id="GO:0003700">
    <property type="term" value="F:DNA-binding transcription factor activity"/>
    <property type="evidence" value="ECO:0007669"/>
    <property type="project" value="TreeGrafter"/>
</dbReference>
<dbReference type="SUPFAM" id="SSF53822">
    <property type="entry name" value="Periplasmic binding protein-like I"/>
    <property type="match status" value="1"/>
</dbReference>
<dbReference type="InterPro" id="IPR000843">
    <property type="entry name" value="HTH_LacI"/>
</dbReference>
<keyword evidence="1" id="KW-0805">Transcription regulation</keyword>
<accession>A0A9D2IFV2</accession>
<comment type="caution">
    <text evidence="6">The sequence shown here is derived from an EMBL/GenBank/DDBJ whole genome shotgun (WGS) entry which is preliminary data.</text>
</comment>
<dbReference type="InterPro" id="IPR046335">
    <property type="entry name" value="LacI/GalR-like_sensor"/>
</dbReference>
<dbReference type="Gene3D" id="3.40.50.2300">
    <property type="match status" value="2"/>
</dbReference>
<dbReference type="Pfam" id="PF13377">
    <property type="entry name" value="Peripla_BP_3"/>
    <property type="match status" value="1"/>
</dbReference>
<dbReference type="InterPro" id="IPR001387">
    <property type="entry name" value="Cro/C1-type_HTH"/>
</dbReference>
<keyword evidence="3" id="KW-0804">Transcription</keyword>
<evidence type="ECO:0000313" key="6">
    <source>
        <dbReference type="EMBL" id="HIZ07031.1"/>
    </source>
</evidence>
<reference evidence="6" key="2">
    <citation type="submission" date="2021-04" db="EMBL/GenBank/DDBJ databases">
        <authorList>
            <person name="Gilroy R."/>
        </authorList>
    </citation>
    <scope>NUCLEOTIDE SEQUENCE</scope>
    <source>
        <strain evidence="6">CHK192-9172</strain>
    </source>
</reference>
<evidence type="ECO:0000256" key="3">
    <source>
        <dbReference type="ARBA" id="ARBA00023163"/>
    </source>
</evidence>
<evidence type="ECO:0000259" key="4">
    <source>
        <dbReference type="PROSITE" id="PS50932"/>
    </source>
</evidence>
<feature type="domain" description="HTH lacI-type" evidence="4">
    <location>
        <begin position="1"/>
        <end position="46"/>
    </location>
</feature>
<dbReference type="Gene3D" id="1.10.260.40">
    <property type="entry name" value="lambda repressor-like DNA-binding domains"/>
    <property type="match status" value="1"/>
</dbReference>
<dbReference type="SMART" id="SM00354">
    <property type="entry name" value="HTH_LACI"/>
    <property type="match status" value="1"/>
</dbReference>
<dbReference type="PROSITE" id="PS50943">
    <property type="entry name" value="HTH_CROC1"/>
    <property type="match status" value="1"/>
</dbReference>
<dbReference type="InterPro" id="IPR010982">
    <property type="entry name" value="Lambda_DNA-bd_dom_sf"/>
</dbReference>
<dbReference type="Pfam" id="PF00356">
    <property type="entry name" value="LacI"/>
    <property type="match status" value="1"/>
</dbReference>
<evidence type="ECO:0000256" key="1">
    <source>
        <dbReference type="ARBA" id="ARBA00023015"/>
    </source>
</evidence>
<name>A0A9D2IFV2_9FIRM</name>